<reference evidence="2 3" key="1">
    <citation type="submission" date="2016-08" db="EMBL/GenBank/DDBJ databases">
        <title>Complete genome sequence of Fictibacillus arsenicus G25-54, a strain with toxicity to nematodes and a potential arsenic-resistance activity.</title>
        <authorList>
            <person name="Zheng Z."/>
        </authorList>
    </citation>
    <scope>NUCLEOTIDE SEQUENCE [LARGE SCALE GENOMIC DNA]</scope>
    <source>
        <strain evidence="2 3">G25-54</strain>
    </source>
</reference>
<name>A0A1B1Z1T4_9BACL</name>
<accession>A0A1B1Z1T4</accession>
<organism evidence="2 3">
    <name type="scientific">Fictibacillus arsenicus</name>
    <dbReference type="NCBI Taxonomy" id="255247"/>
    <lineage>
        <taxon>Bacteria</taxon>
        <taxon>Bacillati</taxon>
        <taxon>Bacillota</taxon>
        <taxon>Bacilli</taxon>
        <taxon>Bacillales</taxon>
        <taxon>Fictibacillaceae</taxon>
        <taxon>Fictibacillus</taxon>
    </lineage>
</organism>
<feature type="transmembrane region" description="Helical" evidence="1">
    <location>
        <begin position="30"/>
        <end position="49"/>
    </location>
</feature>
<evidence type="ECO:0000256" key="1">
    <source>
        <dbReference type="SAM" id="Phobius"/>
    </source>
</evidence>
<gene>
    <name evidence="2" type="ORF">ABE41_005465</name>
</gene>
<dbReference type="InterPro" id="IPR032111">
    <property type="entry name" value="Clostridium_phage_holin"/>
</dbReference>
<evidence type="ECO:0000313" key="2">
    <source>
        <dbReference type="EMBL" id="ANX11448.1"/>
    </source>
</evidence>
<protein>
    <recommendedName>
        <fullName evidence="4">Holin</fullName>
    </recommendedName>
</protein>
<dbReference type="AlphaFoldDB" id="A0A1B1Z1T4"/>
<dbReference type="KEGG" id="far:ABE41_005465"/>
<evidence type="ECO:0000313" key="3">
    <source>
        <dbReference type="Proteomes" id="UP000077412"/>
    </source>
</evidence>
<keyword evidence="1" id="KW-1133">Transmembrane helix</keyword>
<keyword evidence="1" id="KW-0812">Transmembrane</keyword>
<feature type="transmembrane region" description="Helical" evidence="1">
    <location>
        <begin position="6"/>
        <end position="23"/>
    </location>
</feature>
<evidence type="ECO:0008006" key="4">
    <source>
        <dbReference type="Google" id="ProtNLM"/>
    </source>
</evidence>
<dbReference type="RefSeq" id="WP_066287294.1">
    <property type="nucleotide sequence ID" value="NZ_CP016761.1"/>
</dbReference>
<feature type="transmembrane region" description="Helical" evidence="1">
    <location>
        <begin position="61"/>
        <end position="79"/>
    </location>
</feature>
<proteinExistence type="predicted"/>
<dbReference type="OrthoDB" id="2970974at2"/>
<keyword evidence="1" id="KW-0472">Membrane</keyword>
<sequence length="85" mass="9078">MDFASMAADFSPYVGLAVILYAIRQTERVSNKYIPIVAIVLGVLYSFWESGGASPGATLEGLKYALLGIGTVAGVKYSIENKSKK</sequence>
<dbReference type="Proteomes" id="UP000077412">
    <property type="component" value="Chromosome"/>
</dbReference>
<keyword evidence="3" id="KW-1185">Reference proteome</keyword>
<dbReference type="EMBL" id="CP016761">
    <property type="protein sequence ID" value="ANX11448.1"/>
    <property type="molecule type" value="Genomic_DNA"/>
</dbReference>
<dbReference type="Pfam" id="PF16079">
    <property type="entry name" value="Phage_holin_5_2"/>
    <property type="match status" value="1"/>
</dbReference>